<sequence>MLKVTTLLFKEAMEMKVMRNKDGGFGRRSIFLLQGCLMKAAAAAALTAGMAVLPVSAAEGDLLPAPKVVTALAYEKEDRDIAVSVKIPEIHWGPSVSAARQKQVNAGIRRLCEQYAEEAEDWARQYRKAFLETGGSEEEWKDHGIAVSVRYEVLAQTDDYLSLKVIGTDNWSRAHYRAKYYTFDCRTGQTVALKDILGDEYRTIADVSIRRQMDHRWNGGASYGTFTGIDEDTPFYINEKGNPVVVFSAYEIAPGSEGRPEFEIIRPYAVDSLSELTGLLGMNDEDTSRLFGGGRENWSADRTFFVGRTYEIMLHGQPCRLFTICSRDKIVEAVSLWVIGGERPVTERDAAAWAAYVTAMMGTEPTLDPDISEGGSRNRRWNAKELIAVMHQMPDILTISIQPAVGELH</sequence>
<reference evidence="2 3" key="1">
    <citation type="submission" date="2018-05" db="EMBL/GenBank/DDBJ databases">
        <title>Complete genome sequence of Megasphaera sp. AJH120T, isolated from the ceca of a chicken.</title>
        <authorList>
            <person name="Maki J."/>
            <person name="Looft T."/>
        </authorList>
    </citation>
    <scope>NUCLEOTIDE SEQUENCE [LARGE SCALE GENOMIC DNA]</scope>
    <source>
        <strain evidence="2 3">AJH120</strain>
    </source>
</reference>
<protein>
    <submittedName>
        <fullName evidence="2">DUF3298 domain-containing protein</fullName>
    </submittedName>
</protein>
<dbReference type="KEGG" id="meg:DKB62_06190"/>
<keyword evidence="3" id="KW-1185">Reference proteome</keyword>
<name>A0A346AZ84_9FIRM</name>
<feature type="domain" description="DUF3298" evidence="1">
    <location>
        <begin position="201"/>
        <end position="264"/>
    </location>
</feature>
<evidence type="ECO:0000259" key="1">
    <source>
        <dbReference type="Pfam" id="PF11738"/>
    </source>
</evidence>
<dbReference type="Gene3D" id="3.90.640.20">
    <property type="entry name" value="Heat-shock cognate protein, ATPase"/>
    <property type="match status" value="1"/>
</dbReference>
<dbReference type="Gene3D" id="3.30.565.40">
    <property type="entry name" value="Fervidobacterium nodosum Rt17-B1 like"/>
    <property type="match status" value="1"/>
</dbReference>
<dbReference type="Proteomes" id="UP000254337">
    <property type="component" value="Chromosome"/>
</dbReference>
<dbReference type="AlphaFoldDB" id="A0A346AZ84"/>
<proteinExistence type="predicted"/>
<dbReference type="InterPro" id="IPR021729">
    <property type="entry name" value="DUF3298"/>
</dbReference>
<organism evidence="2 3">
    <name type="scientific">Megasphaera stantonii</name>
    <dbReference type="NCBI Taxonomy" id="2144175"/>
    <lineage>
        <taxon>Bacteria</taxon>
        <taxon>Bacillati</taxon>
        <taxon>Bacillota</taxon>
        <taxon>Negativicutes</taxon>
        <taxon>Veillonellales</taxon>
        <taxon>Veillonellaceae</taxon>
        <taxon>Megasphaera</taxon>
    </lineage>
</organism>
<accession>A0A346AZ84</accession>
<gene>
    <name evidence="2" type="ORF">DKB62_06190</name>
</gene>
<dbReference type="OrthoDB" id="4990at2"/>
<evidence type="ECO:0000313" key="2">
    <source>
        <dbReference type="EMBL" id="AXL21177.1"/>
    </source>
</evidence>
<dbReference type="Pfam" id="PF11738">
    <property type="entry name" value="DUF3298"/>
    <property type="match status" value="1"/>
</dbReference>
<dbReference type="EMBL" id="CP029462">
    <property type="protein sequence ID" value="AXL21177.1"/>
    <property type="molecule type" value="Genomic_DNA"/>
</dbReference>
<dbReference type="InterPro" id="IPR037126">
    <property type="entry name" value="PdaC/RsiV-like_sf"/>
</dbReference>
<evidence type="ECO:0000313" key="3">
    <source>
        <dbReference type="Proteomes" id="UP000254337"/>
    </source>
</evidence>